<dbReference type="AlphaFoldDB" id="A0A1F7X6A8"/>
<protein>
    <submittedName>
        <fullName evidence="1">Uncharacterized protein</fullName>
    </submittedName>
</protein>
<sequence>MLSNHEFIKAIENSIYPKAAKIENECLQLFNKQFLPGRGPTGLTGRDELAWTIGLLKSSVSFLERLAKEQKIEI</sequence>
<gene>
    <name evidence="1" type="ORF">A2Z67_00010</name>
</gene>
<reference evidence="1 2" key="1">
    <citation type="journal article" date="2016" name="Nat. Commun.">
        <title>Thousands of microbial genomes shed light on interconnected biogeochemical processes in an aquifer system.</title>
        <authorList>
            <person name="Anantharaman K."/>
            <person name="Brown C.T."/>
            <person name="Hug L.A."/>
            <person name="Sharon I."/>
            <person name="Castelle C.J."/>
            <person name="Probst A.J."/>
            <person name="Thomas B.C."/>
            <person name="Singh A."/>
            <person name="Wilkins M.J."/>
            <person name="Karaoz U."/>
            <person name="Brodie E.L."/>
            <person name="Williams K.H."/>
            <person name="Hubbard S.S."/>
            <person name="Banfield J.F."/>
        </authorList>
    </citation>
    <scope>NUCLEOTIDE SEQUENCE [LARGE SCALE GENOMIC DNA]</scope>
</reference>
<dbReference type="EMBL" id="MGFQ01000003">
    <property type="protein sequence ID" value="OGM10624.1"/>
    <property type="molecule type" value="Genomic_DNA"/>
</dbReference>
<dbReference type="Proteomes" id="UP000176939">
    <property type="component" value="Unassembled WGS sequence"/>
</dbReference>
<evidence type="ECO:0000313" key="1">
    <source>
        <dbReference type="EMBL" id="OGM10624.1"/>
    </source>
</evidence>
<evidence type="ECO:0000313" key="2">
    <source>
        <dbReference type="Proteomes" id="UP000176939"/>
    </source>
</evidence>
<proteinExistence type="predicted"/>
<name>A0A1F7X6A8_9BACT</name>
<accession>A0A1F7X6A8</accession>
<comment type="caution">
    <text evidence="1">The sequence shown here is derived from an EMBL/GenBank/DDBJ whole genome shotgun (WGS) entry which is preliminary data.</text>
</comment>
<organism evidence="1 2">
    <name type="scientific">Candidatus Woesebacteria bacterium RBG_13_36_22</name>
    <dbReference type="NCBI Taxonomy" id="1802478"/>
    <lineage>
        <taxon>Bacteria</taxon>
        <taxon>Candidatus Woeseibacteriota</taxon>
    </lineage>
</organism>